<dbReference type="EMBL" id="NEXJ01000016">
    <property type="protein sequence ID" value="PSN92751.1"/>
    <property type="molecule type" value="Genomic_DNA"/>
</dbReference>
<dbReference type="Proteomes" id="UP000240490">
    <property type="component" value="Unassembled WGS sequence"/>
</dbReference>
<comment type="caution">
    <text evidence="1">The sequence shown here is derived from an EMBL/GenBank/DDBJ whole genome shotgun (WGS) entry which is preliminary data.</text>
</comment>
<accession>A0A2R6B266</accession>
<name>A0A2R6B266_9ARCH</name>
<evidence type="ECO:0000313" key="1">
    <source>
        <dbReference type="EMBL" id="PSN92751.1"/>
    </source>
</evidence>
<proteinExistence type="predicted"/>
<dbReference type="AlphaFoldDB" id="A0A2R6B266"/>
<gene>
    <name evidence="1" type="ORF">B9Q08_00875</name>
</gene>
<sequence length="100" mass="11266">MECSRFASGAQALVVRKVRNSRLHETVGDPRNGGSSLHRWREQEAFFTVDPKSMPRMRVTLRGNFEFTLKVVVTHTRGLICGGLVTHHFMVSVCTLPGLR</sequence>
<organism evidence="1 2">
    <name type="scientific">Candidatus Marsarchaeota G2 archaeon ECH_B_SAG-M15</name>
    <dbReference type="NCBI Taxonomy" id="1978162"/>
    <lineage>
        <taxon>Archaea</taxon>
        <taxon>Candidatus Marsarchaeota</taxon>
        <taxon>Candidatus Marsarchaeota group 2</taxon>
    </lineage>
</organism>
<reference evidence="1 2" key="1">
    <citation type="submission" date="2017-04" db="EMBL/GenBank/DDBJ databases">
        <title>Novel microbial lineages endemic to geothermal iron-oxide mats fill important gaps in the evolutionary history of Archaea.</title>
        <authorList>
            <person name="Jay Z.J."/>
            <person name="Beam J.P."/>
            <person name="Dlakic M."/>
            <person name="Rusch D.B."/>
            <person name="Kozubal M.A."/>
            <person name="Inskeep W.P."/>
        </authorList>
    </citation>
    <scope>NUCLEOTIDE SEQUENCE [LARGE SCALE GENOMIC DNA]</scope>
    <source>
        <strain evidence="1">ECH_B_SAG-M15</strain>
    </source>
</reference>
<evidence type="ECO:0000313" key="2">
    <source>
        <dbReference type="Proteomes" id="UP000240490"/>
    </source>
</evidence>
<protein>
    <submittedName>
        <fullName evidence="1">Uncharacterized protein</fullName>
    </submittedName>
</protein>